<evidence type="ECO:0000313" key="3">
    <source>
        <dbReference type="Proteomes" id="UP000762676"/>
    </source>
</evidence>
<evidence type="ECO:0000256" key="1">
    <source>
        <dbReference type="SAM" id="MobiDB-lite"/>
    </source>
</evidence>
<accession>A0AAV4G6I0</accession>
<name>A0AAV4G6I0_9GAST</name>
<organism evidence="2 3">
    <name type="scientific">Elysia marginata</name>
    <dbReference type="NCBI Taxonomy" id="1093978"/>
    <lineage>
        <taxon>Eukaryota</taxon>
        <taxon>Metazoa</taxon>
        <taxon>Spiralia</taxon>
        <taxon>Lophotrochozoa</taxon>
        <taxon>Mollusca</taxon>
        <taxon>Gastropoda</taxon>
        <taxon>Heterobranchia</taxon>
        <taxon>Euthyneura</taxon>
        <taxon>Panpulmonata</taxon>
        <taxon>Sacoglossa</taxon>
        <taxon>Placobranchoidea</taxon>
        <taxon>Plakobranchidae</taxon>
        <taxon>Elysia</taxon>
    </lineage>
</organism>
<dbReference type="EMBL" id="BMAT01008251">
    <property type="protein sequence ID" value="GFR81148.1"/>
    <property type="molecule type" value="Genomic_DNA"/>
</dbReference>
<dbReference type="Proteomes" id="UP000762676">
    <property type="component" value="Unassembled WGS sequence"/>
</dbReference>
<evidence type="ECO:0000313" key="2">
    <source>
        <dbReference type="EMBL" id="GFR81148.1"/>
    </source>
</evidence>
<comment type="caution">
    <text evidence="2">The sequence shown here is derived from an EMBL/GenBank/DDBJ whole genome shotgun (WGS) entry which is preliminary data.</text>
</comment>
<gene>
    <name evidence="2" type="ORF">ElyMa_004062400</name>
</gene>
<reference evidence="2 3" key="1">
    <citation type="journal article" date="2021" name="Elife">
        <title>Chloroplast acquisition without the gene transfer in kleptoplastic sea slugs, Plakobranchus ocellatus.</title>
        <authorList>
            <person name="Maeda T."/>
            <person name="Takahashi S."/>
            <person name="Yoshida T."/>
            <person name="Shimamura S."/>
            <person name="Takaki Y."/>
            <person name="Nagai Y."/>
            <person name="Toyoda A."/>
            <person name="Suzuki Y."/>
            <person name="Arimoto A."/>
            <person name="Ishii H."/>
            <person name="Satoh N."/>
            <person name="Nishiyama T."/>
            <person name="Hasebe M."/>
            <person name="Maruyama T."/>
            <person name="Minagawa J."/>
            <person name="Obokata J."/>
            <person name="Shigenobu S."/>
        </authorList>
    </citation>
    <scope>NUCLEOTIDE SEQUENCE [LARGE SCALE GENOMIC DNA]</scope>
</reference>
<sequence>MATETQESSSRDRRLGVEGRSIQYCRKGWANQGRRPNSPDKRSGCKKPVGSDLSLLRTWDGHLPDSRQSTVTGEWDSSRDDNMRL</sequence>
<proteinExistence type="predicted"/>
<evidence type="ECO:0008006" key="4">
    <source>
        <dbReference type="Google" id="ProtNLM"/>
    </source>
</evidence>
<keyword evidence="3" id="KW-1185">Reference proteome</keyword>
<feature type="compositionally biased region" description="Basic and acidic residues" evidence="1">
    <location>
        <begin position="76"/>
        <end position="85"/>
    </location>
</feature>
<dbReference type="AlphaFoldDB" id="A0AAV4G6I0"/>
<protein>
    <recommendedName>
        <fullName evidence="4">MIB/HERC2 domain-containing protein</fullName>
    </recommendedName>
</protein>
<feature type="region of interest" description="Disordered" evidence="1">
    <location>
        <begin position="27"/>
        <end position="85"/>
    </location>
</feature>